<keyword evidence="3" id="KW-1133">Transmembrane helix</keyword>
<proteinExistence type="predicted"/>
<dbReference type="EMBL" id="JWLZ01000162">
    <property type="protein sequence ID" value="KHT63080.1"/>
    <property type="molecule type" value="Genomic_DNA"/>
</dbReference>
<comment type="caution">
    <text evidence="7">The sequence shown here is derived from an EMBL/GenBank/DDBJ whole genome shotgun (WGS) entry which is preliminary data.</text>
</comment>
<evidence type="ECO:0000256" key="3">
    <source>
        <dbReference type="ARBA" id="ARBA00022989"/>
    </source>
</evidence>
<dbReference type="InterPro" id="IPR006073">
    <property type="entry name" value="GTP-bd"/>
</dbReference>
<name>A0A0B9GE39_9GAMM</name>
<feature type="domain" description="G" evidence="6">
    <location>
        <begin position="36"/>
        <end position="131"/>
    </location>
</feature>
<dbReference type="Pfam" id="PF05128">
    <property type="entry name" value="DUF697"/>
    <property type="match status" value="1"/>
</dbReference>
<keyword evidence="2" id="KW-0812">Transmembrane</keyword>
<dbReference type="GO" id="GO:0016020">
    <property type="term" value="C:membrane"/>
    <property type="evidence" value="ECO:0007669"/>
    <property type="project" value="UniProtKB-SubCell"/>
</dbReference>
<accession>A0A0B9GE39</accession>
<dbReference type="Proteomes" id="UP000031278">
    <property type="component" value="Unassembled WGS sequence"/>
</dbReference>
<evidence type="ECO:0000256" key="1">
    <source>
        <dbReference type="ARBA" id="ARBA00004141"/>
    </source>
</evidence>
<keyword evidence="4" id="KW-0472">Membrane</keyword>
<dbReference type="GO" id="GO:0016301">
    <property type="term" value="F:kinase activity"/>
    <property type="evidence" value="ECO:0007669"/>
    <property type="project" value="UniProtKB-KW"/>
</dbReference>
<dbReference type="Pfam" id="PF01926">
    <property type="entry name" value="MMR_HSR1"/>
    <property type="match status" value="1"/>
</dbReference>
<evidence type="ECO:0000313" key="8">
    <source>
        <dbReference type="Proteomes" id="UP000031278"/>
    </source>
</evidence>
<evidence type="ECO:0000256" key="4">
    <source>
        <dbReference type="ARBA" id="ARBA00023136"/>
    </source>
</evidence>
<evidence type="ECO:0000256" key="5">
    <source>
        <dbReference type="SAM" id="MobiDB-lite"/>
    </source>
</evidence>
<keyword evidence="7" id="KW-0808">Transferase</keyword>
<feature type="region of interest" description="Disordered" evidence="5">
    <location>
        <begin position="368"/>
        <end position="392"/>
    </location>
</feature>
<dbReference type="CDD" id="cd00882">
    <property type="entry name" value="Ras_like_GTPase"/>
    <property type="match status" value="1"/>
</dbReference>
<gene>
    <name evidence="7" type="ORF">RJ45_13885</name>
</gene>
<dbReference type="Gene3D" id="3.40.50.300">
    <property type="entry name" value="P-loop containing nucleotide triphosphate hydrolases"/>
    <property type="match status" value="1"/>
</dbReference>
<feature type="compositionally biased region" description="Basic and acidic residues" evidence="5">
    <location>
        <begin position="376"/>
        <end position="392"/>
    </location>
</feature>
<reference evidence="7 8" key="1">
    <citation type="submission" date="2014-12" db="EMBL/GenBank/DDBJ databases">
        <title>Genome sequencing of Photobacterium gaetbulicola AD005a.</title>
        <authorList>
            <person name="Adrian T.G.S."/>
            <person name="Chan K.G."/>
        </authorList>
    </citation>
    <scope>NUCLEOTIDE SEQUENCE [LARGE SCALE GENOMIC DNA]</scope>
    <source>
        <strain evidence="7 8">AD005a</strain>
    </source>
</reference>
<evidence type="ECO:0000259" key="6">
    <source>
        <dbReference type="Pfam" id="PF01926"/>
    </source>
</evidence>
<evidence type="ECO:0000313" key="7">
    <source>
        <dbReference type="EMBL" id="KHT63080.1"/>
    </source>
</evidence>
<sequence>MQQFFKNIYQYINPDKDPDLQAANQLWESSLPTLWLLGKTGAGKSTLVATVTGNELVEVGNGFQPCTQTALEYSFPTDNPILRFLDTRGLSEADYDPSEDISACQAQSHALLVVMKAEEPEQSDVLSALKKIRKDGRIDSILVVHTACLSIVEPEQRLQAICHNQHQVENVWGTTLMSVNVDFQAHSPSMVAAHGQELFGLSSLNQQLADMLPIIHLMQQAQRHLDAEHSNFVKLQQEVMWYAGSAAASDALPGVGLVSVPVIQGKMLHSLARQYGVEWNRKRFSEFAGLLGSSFALKYATKLGVRQLAKFIPVYGQTVGSAVAVAISFGLTYAIGRAGCKYLYHISRGETVDETAIRRVFEQALKQAKSSQASRAKADNMDNRQDHEKNNQ</sequence>
<dbReference type="InterPro" id="IPR021147">
    <property type="entry name" value="DUF697"/>
</dbReference>
<dbReference type="GO" id="GO:0005525">
    <property type="term" value="F:GTP binding"/>
    <property type="evidence" value="ECO:0007669"/>
    <property type="project" value="InterPro"/>
</dbReference>
<organism evidence="7 8">
    <name type="scientific">Photobacterium gaetbulicola</name>
    <dbReference type="NCBI Taxonomy" id="1295392"/>
    <lineage>
        <taxon>Bacteria</taxon>
        <taxon>Pseudomonadati</taxon>
        <taxon>Pseudomonadota</taxon>
        <taxon>Gammaproteobacteria</taxon>
        <taxon>Vibrionales</taxon>
        <taxon>Vibrionaceae</taxon>
        <taxon>Photobacterium</taxon>
    </lineage>
</organism>
<evidence type="ECO:0000256" key="2">
    <source>
        <dbReference type="ARBA" id="ARBA00022692"/>
    </source>
</evidence>
<dbReference type="AlphaFoldDB" id="A0A0B9GE39"/>
<keyword evidence="7" id="KW-0418">Kinase</keyword>
<dbReference type="SUPFAM" id="SSF52540">
    <property type="entry name" value="P-loop containing nucleoside triphosphate hydrolases"/>
    <property type="match status" value="1"/>
</dbReference>
<dbReference type="InterPro" id="IPR027417">
    <property type="entry name" value="P-loop_NTPase"/>
</dbReference>
<protein>
    <submittedName>
        <fullName evidence="7">Kinase</fullName>
    </submittedName>
</protein>
<dbReference type="RefSeq" id="WP_039463082.1">
    <property type="nucleotide sequence ID" value="NZ_JWLZ01000162.1"/>
</dbReference>
<comment type="subcellular location">
    <subcellularLocation>
        <location evidence="1">Membrane</location>
        <topology evidence="1">Multi-pass membrane protein</topology>
    </subcellularLocation>
</comment>